<keyword evidence="3" id="KW-1185">Reference proteome</keyword>
<evidence type="ECO:0000259" key="1">
    <source>
        <dbReference type="PROSITE" id="PS51782"/>
    </source>
</evidence>
<feature type="domain" description="LysM" evidence="1">
    <location>
        <begin position="66"/>
        <end position="110"/>
    </location>
</feature>
<name>A0A1S2LLJ3_9BACI</name>
<dbReference type="Pfam" id="PF01476">
    <property type="entry name" value="LysM"/>
    <property type="match status" value="2"/>
</dbReference>
<dbReference type="SUPFAM" id="SSF54106">
    <property type="entry name" value="LysM domain"/>
    <property type="match status" value="2"/>
</dbReference>
<reference evidence="2 3" key="1">
    <citation type="submission" date="2016-10" db="EMBL/GenBank/DDBJ databases">
        <title>Draft genome sequences of four alkaliphilic bacteria belonging to the Anaerobacillus genus.</title>
        <authorList>
            <person name="Bassil N.M."/>
            <person name="Lloyd J.R."/>
        </authorList>
    </citation>
    <scope>NUCLEOTIDE SEQUENCE [LARGE SCALE GENOMIC DNA]</scope>
    <source>
        <strain evidence="2 3">DSM 18345</strain>
    </source>
</reference>
<dbReference type="CDD" id="cd00118">
    <property type="entry name" value="LysM"/>
    <property type="match status" value="2"/>
</dbReference>
<dbReference type="SMART" id="SM00257">
    <property type="entry name" value="LysM"/>
    <property type="match status" value="2"/>
</dbReference>
<dbReference type="PROSITE" id="PS51782">
    <property type="entry name" value="LYSM"/>
    <property type="match status" value="2"/>
</dbReference>
<evidence type="ECO:0000313" key="2">
    <source>
        <dbReference type="EMBL" id="OIJ13331.1"/>
    </source>
</evidence>
<accession>A0A1S2LLJ3</accession>
<comment type="caution">
    <text evidence="2">The sequence shown here is derived from an EMBL/GenBank/DDBJ whole genome shotgun (WGS) entry which is preliminary data.</text>
</comment>
<organism evidence="2 3">
    <name type="scientific">Anaerobacillus alkalilacustris</name>
    <dbReference type="NCBI Taxonomy" id="393763"/>
    <lineage>
        <taxon>Bacteria</taxon>
        <taxon>Bacillati</taxon>
        <taxon>Bacillota</taxon>
        <taxon>Bacilli</taxon>
        <taxon>Bacillales</taxon>
        <taxon>Bacillaceae</taxon>
        <taxon>Anaerobacillus</taxon>
    </lineage>
</organism>
<sequence>MVYYTVVSGDTLSRIAARFNTTVEVIMSANNLTSDRIASNQVLKVPTTVEHESSPPTSGGVTKTFTTHTVQSGDNAWNLSIKYGIPMLELLQVNNLSINSTLRIGQTLTIPVYHVPVRPVTSSRHGELLDWWTEARYVFPIGKDATVTDFQSGRTFRIRHTMGGNHADAEPLTSNDAEIMRQQWGGSFSWTPRAVIISVDGRRLAAAMHSFPHGDHVIRNNNYAGHFCIHFLNSTRHNDGLVQATMQNQIRVAAGVN</sequence>
<dbReference type="Gene3D" id="3.10.350.10">
    <property type="entry name" value="LysM domain"/>
    <property type="match status" value="2"/>
</dbReference>
<feature type="domain" description="LysM" evidence="1">
    <location>
        <begin position="2"/>
        <end position="45"/>
    </location>
</feature>
<dbReference type="InterPro" id="IPR036779">
    <property type="entry name" value="LysM_dom_sf"/>
</dbReference>
<gene>
    <name evidence="2" type="ORF">BKP37_11000</name>
</gene>
<dbReference type="PANTHER" id="PTHR33734">
    <property type="entry name" value="LYSM DOMAIN-CONTAINING GPI-ANCHORED PROTEIN 2"/>
    <property type="match status" value="1"/>
</dbReference>
<dbReference type="InterPro" id="IPR018392">
    <property type="entry name" value="LysM"/>
</dbReference>
<proteinExistence type="predicted"/>
<protein>
    <recommendedName>
        <fullName evidence="1">LysM domain-containing protein</fullName>
    </recommendedName>
</protein>
<dbReference type="Proteomes" id="UP000179524">
    <property type="component" value="Unassembled WGS sequence"/>
</dbReference>
<dbReference type="PANTHER" id="PTHR33734:SF22">
    <property type="entry name" value="MEMBRANE-BOUND LYTIC MUREIN TRANSGLYCOSYLASE D"/>
    <property type="match status" value="1"/>
</dbReference>
<evidence type="ECO:0000313" key="3">
    <source>
        <dbReference type="Proteomes" id="UP000179524"/>
    </source>
</evidence>
<dbReference type="AlphaFoldDB" id="A0A1S2LLJ3"/>
<dbReference type="EMBL" id="MLQR01000029">
    <property type="protein sequence ID" value="OIJ13331.1"/>
    <property type="molecule type" value="Genomic_DNA"/>
</dbReference>